<dbReference type="GO" id="GO:1904047">
    <property type="term" value="F:S-adenosyl-L-methionine binding"/>
    <property type="evidence" value="ECO:0007669"/>
    <property type="project" value="TreeGrafter"/>
</dbReference>
<proteinExistence type="inferred from homology"/>
<dbReference type="EMBL" id="CP133772">
    <property type="protein sequence ID" value="WYY00115.1"/>
    <property type="molecule type" value="Genomic_DNA"/>
</dbReference>
<comment type="similarity">
    <text evidence="1">Belongs to the N(4)/N(6)-methyltransferase family.</text>
</comment>
<comment type="catalytic activity">
    <reaction evidence="6">
        <text>a 2'-deoxyadenosine in DNA + S-adenosyl-L-methionine = an N(6)-methyl-2'-deoxyadenosine in DNA + S-adenosyl-L-homocysteine + H(+)</text>
        <dbReference type="Rhea" id="RHEA:15197"/>
        <dbReference type="Rhea" id="RHEA-COMP:12418"/>
        <dbReference type="Rhea" id="RHEA-COMP:12419"/>
        <dbReference type="ChEBI" id="CHEBI:15378"/>
        <dbReference type="ChEBI" id="CHEBI:57856"/>
        <dbReference type="ChEBI" id="CHEBI:59789"/>
        <dbReference type="ChEBI" id="CHEBI:90615"/>
        <dbReference type="ChEBI" id="CHEBI:90616"/>
        <dbReference type="EC" id="2.1.1.72"/>
    </reaction>
</comment>
<dbReference type="GO" id="GO:0009307">
    <property type="term" value="P:DNA restriction-modification system"/>
    <property type="evidence" value="ECO:0007669"/>
    <property type="project" value="InterPro"/>
</dbReference>
<dbReference type="GO" id="GO:0032259">
    <property type="term" value="P:methylation"/>
    <property type="evidence" value="ECO:0007669"/>
    <property type="project" value="UniProtKB-KW"/>
</dbReference>
<evidence type="ECO:0000256" key="4">
    <source>
        <dbReference type="ARBA" id="ARBA00022679"/>
    </source>
</evidence>
<organism evidence="7 8">
    <name type="scientific">Oxyplasma meridianum</name>
    <dbReference type="NCBI Taxonomy" id="3073602"/>
    <lineage>
        <taxon>Archaea</taxon>
        <taxon>Methanobacteriati</taxon>
        <taxon>Thermoplasmatota</taxon>
        <taxon>Thermoplasmata</taxon>
        <taxon>Thermoplasmatales</taxon>
        <taxon>Thermoplasmataceae</taxon>
        <taxon>Oxyplasma</taxon>
    </lineage>
</organism>
<evidence type="ECO:0000256" key="2">
    <source>
        <dbReference type="ARBA" id="ARBA00011900"/>
    </source>
</evidence>
<name>A0AAX4NHC4_9ARCH</name>
<dbReference type="InterPro" id="IPR023095">
    <property type="entry name" value="Ade_MeTrfase_dom_2"/>
</dbReference>
<keyword evidence="8" id="KW-1185">Reference proteome</keyword>
<accession>A0AAX4NHC4</accession>
<dbReference type="Proteomes" id="UP001451606">
    <property type="component" value="Chromosome"/>
</dbReference>
<keyword evidence="5" id="KW-0949">S-adenosyl-L-methionine</keyword>
<reference evidence="7 8" key="1">
    <citation type="submission" date="2023-09" db="EMBL/GenBank/DDBJ databases">
        <authorList>
            <person name="Golyshina O.V."/>
            <person name="Lunev E.A."/>
            <person name="Bargiela R."/>
            <person name="Gaines M.C."/>
            <person name="Daum B."/>
            <person name="Bale N.J."/>
            <person name="Koenen M."/>
            <person name="Sinninghe Damst J.S."/>
            <person name="Yakimov M."/>
            <person name="Golyshin P.N."/>
        </authorList>
    </citation>
    <scope>NUCLEOTIDE SEQUENCE [LARGE SCALE GENOMIC DNA]</scope>
    <source>
        <strain evidence="7 8">M1</strain>
    </source>
</reference>
<keyword evidence="4" id="KW-0808">Transferase</keyword>
<evidence type="ECO:0000313" key="8">
    <source>
        <dbReference type="Proteomes" id="UP001451606"/>
    </source>
</evidence>
<keyword evidence="3 7" id="KW-0489">Methyltransferase</keyword>
<evidence type="ECO:0000256" key="3">
    <source>
        <dbReference type="ARBA" id="ARBA00022603"/>
    </source>
</evidence>
<evidence type="ECO:0000256" key="1">
    <source>
        <dbReference type="ARBA" id="ARBA00006594"/>
    </source>
</evidence>
<sequence>MSYLRIIKYPGSKTTLLPDIDKVFKRSRMRRIIDVFGGSGTVSLNIRAKEVVYNDINQELSNLFLAIKEDPGYMINELTRILSTARRDHPDDNGSDLKRNTGREKNVALKQIIDSILVKDDKHVWDDKKTDIPDLFHAFSTLCRFSVSFGGMGKTYGTETEKAIFSYMRKTLHDFRQISIFVSGWNIENLDFRELVKKYDSPTSFFYFDPPYPGKDWYDNDFSLRDYEDLAEILETLKGKYLMNLDRKHKNLESVFGKPAFIKKYYNMNGGQNSGQPVRFKSFYTNVILQNTKV</sequence>
<dbReference type="GO" id="GO:0009007">
    <property type="term" value="F:site-specific DNA-methyltransferase (adenine-specific) activity"/>
    <property type="evidence" value="ECO:0007669"/>
    <property type="project" value="UniProtKB-EC"/>
</dbReference>
<evidence type="ECO:0000313" key="7">
    <source>
        <dbReference type="EMBL" id="WYY00115.1"/>
    </source>
</evidence>
<dbReference type="GO" id="GO:0006298">
    <property type="term" value="P:mismatch repair"/>
    <property type="evidence" value="ECO:0007669"/>
    <property type="project" value="TreeGrafter"/>
</dbReference>
<dbReference type="KEGG" id="omr:OXIME_000670"/>
<dbReference type="InterPro" id="IPR012327">
    <property type="entry name" value="MeTrfase_D12"/>
</dbReference>
<dbReference type="PANTHER" id="PTHR30481">
    <property type="entry name" value="DNA ADENINE METHYLASE"/>
    <property type="match status" value="1"/>
</dbReference>
<evidence type="ECO:0000256" key="6">
    <source>
        <dbReference type="ARBA" id="ARBA00047942"/>
    </source>
</evidence>
<dbReference type="GeneID" id="95967401"/>
<dbReference type="AlphaFoldDB" id="A0AAX4NHC4"/>
<dbReference type="SUPFAM" id="SSF53335">
    <property type="entry name" value="S-adenosyl-L-methionine-dependent methyltransferases"/>
    <property type="match status" value="1"/>
</dbReference>
<dbReference type="InterPro" id="IPR029063">
    <property type="entry name" value="SAM-dependent_MTases_sf"/>
</dbReference>
<dbReference type="GO" id="GO:0043565">
    <property type="term" value="F:sequence-specific DNA binding"/>
    <property type="evidence" value="ECO:0007669"/>
    <property type="project" value="TreeGrafter"/>
</dbReference>
<dbReference type="EC" id="2.1.1.72" evidence="2"/>
<dbReference type="PRINTS" id="PR00505">
    <property type="entry name" value="D12N6MTFRASE"/>
</dbReference>
<dbReference type="Pfam" id="PF02086">
    <property type="entry name" value="MethyltransfD12"/>
    <property type="match status" value="1"/>
</dbReference>
<dbReference type="Gene3D" id="3.40.50.150">
    <property type="entry name" value="Vaccinia Virus protein VP39"/>
    <property type="match status" value="1"/>
</dbReference>
<dbReference type="Gene3D" id="1.10.1020.10">
    <property type="entry name" value="Adenine-specific Methyltransferase, Domain 2"/>
    <property type="match status" value="1"/>
</dbReference>
<dbReference type="RefSeq" id="WP_393972068.1">
    <property type="nucleotide sequence ID" value="NZ_CP133772.1"/>
</dbReference>
<gene>
    <name evidence="7" type="ORF">OXIME_000670</name>
</gene>
<protein>
    <recommendedName>
        <fullName evidence="2">site-specific DNA-methyltransferase (adenine-specific)</fullName>
        <ecNumber evidence="2">2.1.1.72</ecNumber>
    </recommendedName>
</protein>
<evidence type="ECO:0000256" key="5">
    <source>
        <dbReference type="ARBA" id="ARBA00022691"/>
    </source>
</evidence>